<dbReference type="NCBIfam" id="TIGR01103">
    <property type="entry name" value="fliP"/>
    <property type="match status" value="1"/>
</dbReference>
<evidence type="ECO:0000256" key="11">
    <source>
        <dbReference type="ARBA" id="ARBA00023225"/>
    </source>
</evidence>
<evidence type="ECO:0000256" key="9">
    <source>
        <dbReference type="ARBA" id="ARBA00023136"/>
    </source>
</evidence>
<feature type="transmembrane region" description="Helical" evidence="12">
    <location>
        <begin position="244"/>
        <end position="261"/>
    </location>
</feature>
<evidence type="ECO:0000256" key="7">
    <source>
        <dbReference type="ARBA" id="ARBA00022927"/>
    </source>
</evidence>
<comment type="caution">
    <text evidence="13">The sequence shown here is derived from an EMBL/GenBank/DDBJ whole genome shotgun (WGS) entry which is preliminary data.</text>
</comment>
<dbReference type="PRINTS" id="PR00951">
    <property type="entry name" value="FLGBIOSNFLIP"/>
</dbReference>
<keyword evidence="3 12" id="KW-0813">Transport</keyword>
<dbReference type="InterPro" id="IPR005838">
    <property type="entry name" value="T3SS_IM_P"/>
</dbReference>
<evidence type="ECO:0000256" key="4">
    <source>
        <dbReference type="ARBA" id="ARBA00022475"/>
    </source>
</evidence>
<evidence type="ECO:0000313" key="14">
    <source>
        <dbReference type="Proteomes" id="UP000430634"/>
    </source>
</evidence>
<reference evidence="13 14" key="1">
    <citation type="submission" date="2019-11" db="EMBL/GenBank/DDBJ databases">
        <title>Type strains purchased from KCTC, JCM and DSMZ.</title>
        <authorList>
            <person name="Lu H."/>
        </authorList>
    </citation>
    <scope>NUCLEOTIDE SEQUENCE [LARGE SCALE GENOMIC DNA]</scope>
    <source>
        <strain evidence="13 14">KCTC 52429</strain>
    </source>
</reference>
<dbReference type="GO" id="GO:0009425">
    <property type="term" value="C:bacterial-type flagellum basal body"/>
    <property type="evidence" value="ECO:0007669"/>
    <property type="project" value="UniProtKB-SubCell"/>
</dbReference>
<keyword evidence="13" id="KW-0282">Flagellum</keyword>
<dbReference type="InterPro" id="IPR005837">
    <property type="entry name" value="FliP"/>
</dbReference>
<protein>
    <recommendedName>
        <fullName evidence="2 12">Flagellar biosynthetic protein FliP</fullName>
    </recommendedName>
</protein>
<evidence type="ECO:0000256" key="2">
    <source>
        <dbReference type="ARBA" id="ARBA00021714"/>
    </source>
</evidence>
<comment type="subcellular location">
    <subcellularLocation>
        <location evidence="12">Cell membrane</location>
        <topology evidence="12">Multi-pass membrane protein</topology>
    </subcellularLocation>
    <subcellularLocation>
        <location evidence="12">Bacterial flagellum basal body</location>
    </subcellularLocation>
</comment>
<accession>A0A6I3ST07</accession>
<dbReference type="EMBL" id="WNKZ01000010">
    <property type="protein sequence ID" value="MTV52241.1"/>
    <property type="molecule type" value="Genomic_DNA"/>
</dbReference>
<dbReference type="PANTHER" id="PTHR30587:SF0">
    <property type="entry name" value="FLAGELLAR BIOSYNTHETIC PROTEIN FLIP"/>
    <property type="match status" value="1"/>
</dbReference>
<feature type="transmembrane region" description="Helical" evidence="12">
    <location>
        <begin position="74"/>
        <end position="106"/>
    </location>
</feature>
<evidence type="ECO:0000256" key="6">
    <source>
        <dbReference type="ARBA" id="ARBA00022795"/>
    </source>
</evidence>
<dbReference type="GO" id="GO:0005886">
    <property type="term" value="C:plasma membrane"/>
    <property type="evidence" value="ECO:0007669"/>
    <property type="project" value="UniProtKB-SubCell"/>
</dbReference>
<feature type="transmembrane region" description="Helical" evidence="12">
    <location>
        <begin position="213"/>
        <end position="232"/>
    </location>
</feature>
<keyword evidence="13" id="KW-0966">Cell projection</keyword>
<evidence type="ECO:0000256" key="1">
    <source>
        <dbReference type="ARBA" id="ARBA00006257"/>
    </source>
</evidence>
<comment type="similarity">
    <text evidence="1 12">Belongs to the FliP/MopC/SpaP family.</text>
</comment>
<proteinExistence type="inferred from homology"/>
<evidence type="ECO:0000256" key="3">
    <source>
        <dbReference type="ARBA" id="ARBA00022448"/>
    </source>
</evidence>
<evidence type="ECO:0000256" key="12">
    <source>
        <dbReference type="RuleBase" id="RU362069"/>
    </source>
</evidence>
<dbReference type="Proteomes" id="UP000430634">
    <property type="component" value="Unassembled WGS sequence"/>
</dbReference>
<keyword evidence="10" id="KW-0975">Bacterial flagellum</keyword>
<evidence type="ECO:0000256" key="5">
    <source>
        <dbReference type="ARBA" id="ARBA00022692"/>
    </source>
</evidence>
<feature type="transmembrane region" description="Helical" evidence="12">
    <location>
        <begin position="118"/>
        <end position="137"/>
    </location>
</feature>
<keyword evidence="7 12" id="KW-0653">Protein transport</keyword>
<gene>
    <name evidence="12 13" type="primary">fliP</name>
    <name evidence="13" type="ORF">GM672_05765</name>
</gene>
<dbReference type="GO" id="GO:0009306">
    <property type="term" value="P:protein secretion"/>
    <property type="evidence" value="ECO:0007669"/>
    <property type="project" value="UniProtKB-UniRule"/>
</dbReference>
<sequence length="278" mass="30003">MVAGSRSRPFAFGGVLTKLPRLFPQLLARSIPRSILALLIAVPGLALAQAAPGNTPDLLAGVVPGAATDLSVKMQILIVMTLLGLLPVMVMMMTSFTRFVIVLTLLRSALGLQQGMPNRIITGVALILTLLVMKPIGDQIWRDAFVPYDQDRIGLTEALRIAEQPVSRFMLAQTSKAALKQIATLAGETNVTVPMNHAFTVKLAAFVLSELKTAFQIGCMLFIPFLIIDLVVSSVLMAMGMMMLSPLVISLPFKLLLFVLVDGWTLTVNTLVTSIQAY</sequence>
<dbReference type="NCBIfam" id="NF009438">
    <property type="entry name" value="PRK12797.1"/>
    <property type="match status" value="1"/>
</dbReference>
<organism evidence="13 14">
    <name type="scientific">Pseudoduganella buxea</name>
    <dbReference type="NCBI Taxonomy" id="1949069"/>
    <lineage>
        <taxon>Bacteria</taxon>
        <taxon>Pseudomonadati</taxon>
        <taxon>Pseudomonadota</taxon>
        <taxon>Betaproteobacteria</taxon>
        <taxon>Burkholderiales</taxon>
        <taxon>Oxalobacteraceae</taxon>
        <taxon>Telluria group</taxon>
        <taxon>Pseudoduganella</taxon>
    </lineage>
</organism>
<keyword evidence="9 12" id="KW-0472">Membrane</keyword>
<dbReference type="GO" id="GO:0044781">
    <property type="term" value="P:bacterial-type flagellum organization"/>
    <property type="evidence" value="ECO:0007669"/>
    <property type="project" value="UniProtKB-UniRule"/>
</dbReference>
<keyword evidence="6 12" id="KW-1005">Bacterial flagellum biogenesis</keyword>
<name>A0A6I3ST07_9BURK</name>
<comment type="function">
    <text evidence="12">Plays a role in the flagellum-specific transport system.</text>
</comment>
<keyword evidence="4 12" id="KW-1003">Cell membrane</keyword>
<evidence type="ECO:0000256" key="8">
    <source>
        <dbReference type="ARBA" id="ARBA00022989"/>
    </source>
</evidence>
<evidence type="ECO:0000256" key="10">
    <source>
        <dbReference type="ARBA" id="ARBA00023143"/>
    </source>
</evidence>
<dbReference type="OrthoDB" id="9805111at2"/>
<dbReference type="PRINTS" id="PR01302">
    <property type="entry name" value="TYPE3IMPPROT"/>
</dbReference>
<keyword evidence="13" id="KW-0969">Cilium</keyword>
<keyword evidence="11 12" id="KW-1006">Bacterial flagellum protein export</keyword>
<keyword evidence="5 12" id="KW-0812">Transmembrane</keyword>
<dbReference type="PANTHER" id="PTHR30587">
    <property type="entry name" value="FLAGELLAR BIOSYNTHETIC PROTEIN FLIP"/>
    <property type="match status" value="1"/>
</dbReference>
<dbReference type="Pfam" id="PF00813">
    <property type="entry name" value="FliP"/>
    <property type="match status" value="1"/>
</dbReference>
<keyword evidence="8 12" id="KW-1133">Transmembrane helix</keyword>
<dbReference type="PROSITE" id="PS01061">
    <property type="entry name" value="FLIP_2"/>
    <property type="match status" value="1"/>
</dbReference>
<evidence type="ECO:0000313" key="13">
    <source>
        <dbReference type="EMBL" id="MTV52241.1"/>
    </source>
</evidence>
<dbReference type="AlphaFoldDB" id="A0A6I3ST07"/>